<dbReference type="InterPro" id="IPR058978">
    <property type="entry name" value="GSDM_bact-type"/>
</dbReference>
<proteinExistence type="inferred from homology"/>
<dbReference type="RefSeq" id="WP_097587651.1">
    <property type="nucleotide sequence ID" value="NZ_NWTC01000028.1"/>
</dbReference>
<keyword evidence="3" id="KW-1134">Transmembrane beta strand</keyword>
<dbReference type="Pfam" id="PF26164">
    <property type="entry name" value="Bact_GSDM"/>
    <property type="match status" value="1"/>
</dbReference>
<keyword evidence="5" id="KW-0963">Cytoplasm</keyword>
<dbReference type="Proteomes" id="UP000220353">
    <property type="component" value="Unassembled WGS sequence"/>
</dbReference>
<evidence type="ECO:0000256" key="9">
    <source>
        <dbReference type="ARBA" id="ARBA00093769"/>
    </source>
</evidence>
<evidence type="ECO:0000256" key="7">
    <source>
        <dbReference type="ARBA" id="ARBA00023118"/>
    </source>
</evidence>
<comment type="subcellular location">
    <subcellularLocation>
        <location evidence="2">Cell membrane</location>
        <topology evidence="2">Multi-pass membrane protein</topology>
    </subcellularLocation>
    <subcellularLocation>
        <location evidence="1">Cytoplasm</location>
    </subcellularLocation>
</comment>
<name>A0A2A6LQA9_RHIFR</name>
<evidence type="ECO:0000256" key="2">
    <source>
        <dbReference type="ARBA" id="ARBA00004651"/>
    </source>
</evidence>
<accession>A0A2A6LQA9</accession>
<evidence type="ECO:0000256" key="5">
    <source>
        <dbReference type="ARBA" id="ARBA00022490"/>
    </source>
</evidence>
<keyword evidence="4" id="KW-1003">Cell membrane</keyword>
<organism evidence="12 13">
    <name type="scientific">Rhizobium fredii</name>
    <name type="common">Sinorhizobium fredii</name>
    <dbReference type="NCBI Taxonomy" id="380"/>
    <lineage>
        <taxon>Bacteria</taxon>
        <taxon>Pseudomonadati</taxon>
        <taxon>Pseudomonadota</taxon>
        <taxon>Alphaproteobacteria</taxon>
        <taxon>Hyphomicrobiales</taxon>
        <taxon>Rhizobiaceae</taxon>
        <taxon>Sinorhizobium/Ensifer group</taxon>
        <taxon>Sinorhizobium</taxon>
    </lineage>
</organism>
<evidence type="ECO:0000256" key="3">
    <source>
        <dbReference type="ARBA" id="ARBA00022452"/>
    </source>
</evidence>
<dbReference type="AlphaFoldDB" id="A0A2A6LQA9"/>
<keyword evidence="8" id="KW-0472">Membrane</keyword>
<keyword evidence="7" id="KW-0051">Antiviral defense</keyword>
<evidence type="ECO:0000313" key="12">
    <source>
        <dbReference type="EMBL" id="PDT44741.1"/>
    </source>
</evidence>
<evidence type="ECO:0000256" key="4">
    <source>
        <dbReference type="ARBA" id="ARBA00022475"/>
    </source>
</evidence>
<evidence type="ECO:0000256" key="6">
    <source>
        <dbReference type="ARBA" id="ARBA00022692"/>
    </source>
</evidence>
<evidence type="ECO:0000313" key="13">
    <source>
        <dbReference type="Proteomes" id="UP000220353"/>
    </source>
</evidence>
<protein>
    <recommendedName>
        <fullName evidence="10">Gasdermin bGSDM</fullName>
    </recommendedName>
    <alternativeName>
        <fullName evidence="11">Bacterial gasdermin</fullName>
    </alternativeName>
</protein>
<gene>
    <name evidence="12" type="ORF">CO661_27005</name>
</gene>
<evidence type="ECO:0000256" key="8">
    <source>
        <dbReference type="ARBA" id="ARBA00023136"/>
    </source>
</evidence>
<dbReference type="EMBL" id="NWTC01000028">
    <property type="protein sequence ID" value="PDT44741.1"/>
    <property type="molecule type" value="Genomic_DNA"/>
</dbReference>
<reference evidence="12 13" key="1">
    <citation type="submission" date="2017-09" db="EMBL/GenBank/DDBJ databases">
        <title>Comparative genomics of rhizobia isolated from Phaseolus vulgaris in China.</title>
        <authorList>
            <person name="Tong W."/>
        </authorList>
    </citation>
    <scope>NUCLEOTIDE SEQUENCE [LARGE SCALE GENOMIC DNA]</scope>
    <source>
        <strain evidence="12 13">PCH1</strain>
    </source>
</reference>
<evidence type="ECO:0000256" key="11">
    <source>
        <dbReference type="ARBA" id="ARBA00093802"/>
    </source>
</evidence>
<evidence type="ECO:0000256" key="1">
    <source>
        <dbReference type="ARBA" id="ARBA00004496"/>
    </source>
</evidence>
<keyword evidence="6" id="KW-0812">Transmembrane</keyword>
<comment type="similarity">
    <text evidence="9">Belongs to the bacterial gasdermin family.</text>
</comment>
<sequence>MAQSDILFRFFNDRGYQNIVVEQSNLEPPDLYVLSDGSYERYGSLRNYIPSPDDIPAPVEAVAPDFAQADVRARNGTVSFSFLKDILKIFGVDGSAEASAAGDSSGVEQMRLRDVTIKRNDVGAIEAALNQGFRSSEIGLDRIEGGLVHVAYEYVYSRGISFDRTDGTSGELKLGANVQAIANATVEVGAGRMGRETMKVANGDRPVAIAFKTGKLVRINSGWRILIGRGANFAPNRNIVIKPNGYLRIAARTLPTQP</sequence>
<evidence type="ECO:0000256" key="10">
    <source>
        <dbReference type="ARBA" id="ARBA00093798"/>
    </source>
</evidence>
<comment type="caution">
    <text evidence="12">The sequence shown here is derived from an EMBL/GenBank/DDBJ whole genome shotgun (WGS) entry which is preliminary data.</text>
</comment>